<feature type="compositionally biased region" description="Low complexity" evidence="1">
    <location>
        <begin position="97"/>
        <end position="115"/>
    </location>
</feature>
<gene>
    <name evidence="3" type="ORF">ACRE_075880</name>
</gene>
<feature type="chain" id="PRO_5001815067" evidence="2">
    <location>
        <begin position="17"/>
        <end position="165"/>
    </location>
</feature>
<sequence>MKFFLPLAALAAGVAAQSTSAPTARPSSGSDDCLADYILNRCLETEMPKAEACDINDYECQCAAYEAIATCFNNCPDDTRAAAVRTQVTAYCSQVQSTGTPSSTMATTTSRATLSDTSTSAEERPSNTDSFIASDRPRETDAAGMLAGNAGGVILGFAGVVAAIL</sequence>
<dbReference type="HOGENOM" id="CLU_104756_0_0_1"/>
<dbReference type="EMBL" id="JPKY01000118">
    <property type="protein sequence ID" value="KFH41700.1"/>
    <property type="molecule type" value="Genomic_DNA"/>
</dbReference>
<organism evidence="3 4">
    <name type="scientific">Hapsidospora chrysogenum (strain ATCC 11550 / CBS 779.69 / DSM 880 / IAM 14645 / JCM 23072 / IMI 49137)</name>
    <name type="common">Acremonium chrysogenum</name>
    <dbReference type="NCBI Taxonomy" id="857340"/>
    <lineage>
        <taxon>Eukaryota</taxon>
        <taxon>Fungi</taxon>
        <taxon>Dikarya</taxon>
        <taxon>Ascomycota</taxon>
        <taxon>Pezizomycotina</taxon>
        <taxon>Sordariomycetes</taxon>
        <taxon>Hypocreomycetidae</taxon>
        <taxon>Hypocreales</taxon>
        <taxon>Bionectriaceae</taxon>
        <taxon>Hapsidospora</taxon>
    </lineage>
</organism>
<feature type="region of interest" description="Disordered" evidence="1">
    <location>
        <begin position="97"/>
        <end position="136"/>
    </location>
</feature>
<evidence type="ECO:0000256" key="1">
    <source>
        <dbReference type="SAM" id="MobiDB-lite"/>
    </source>
</evidence>
<proteinExistence type="predicted"/>
<reference evidence="4" key="1">
    <citation type="journal article" date="2014" name="Genome Announc.">
        <title>Genome sequence and annotation of Acremonium chrysogenum, producer of the beta-lactam antibiotic cephalosporin C.</title>
        <authorList>
            <person name="Terfehr D."/>
            <person name="Dahlmann T.A."/>
            <person name="Specht T."/>
            <person name="Zadra I."/>
            <person name="Kuernsteiner H."/>
            <person name="Kueck U."/>
        </authorList>
    </citation>
    <scope>NUCLEOTIDE SEQUENCE [LARGE SCALE GENOMIC DNA]</scope>
    <source>
        <strain evidence="4">ATCC 11550 / CBS 779.69 / DSM 880 / IAM 14645 / JCM 23072 / IMI 49137</strain>
    </source>
</reference>
<evidence type="ECO:0000313" key="3">
    <source>
        <dbReference type="EMBL" id="KFH41700.1"/>
    </source>
</evidence>
<name>A0A086SX68_HAPC1</name>
<protein>
    <submittedName>
        <fullName evidence="3">Uncharacterized protein</fullName>
    </submittedName>
</protein>
<keyword evidence="4" id="KW-1185">Reference proteome</keyword>
<evidence type="ECO:0000313" key="4">
    <source>
        <dbReference type="Proteomes" id="UP000029964"/>
    </source>
</evidence>
<dbReference type="STRING" id="857340.A0A086SX68"/>
<dbReference type="OrthoDB" id="2507140at2759"/>
<accession>A0A086SX68</accession>
<feature type="signal peptide" evidence="2">
    <location>
        <begin position="1"/>
        <end position="16"/>
    </location>
</feature>
<comment type="caution">
    <text evidence="3">The sequence shown here is derived from an EMBL/GenBank/DDBJ whole genome shotgun (WGS) entry which is preliminary data.</text>
</comment>
<dbReference type="Proteomes" id="UP000029964">
    <property type="component" value="Unassembled WGS sequence"/>
</dbReference>
<evidence type="ECO:0000256" key="2">
    <source>
        <dbReference type="SAM" id="SignalP"/>
    </source>
</evidence>
<dbReference type="AlphaFoldDB" id="A0A086SX68"/>
<keyword evidence="2" id="KW-0732">Signal</keyword>